<evidence type="ECO:0000259" key="9">
    <source>
        <dbReference type="PROSITE" id="PS52048"/>
    </source>
</evidence>
<feature type="compositionally biased region" description="Basic and acidic residues" evidence="8">
    <location>
        <begin position="195"/>
        <end position="210"/>
    </location>
</feature>
<dbReference type="STRING" id="1047168.A0A0F4GND9"/>
<dbReference type="GO" id="GO:0016579">
    <property type="term" value="P:protein deubiquitination"/>
    <property type="evidence" value="ECO:0007669"/>
    <property type="project" value="TreeGrafter"/>
</dbReference>
<feature type="compositionally biased region" description="Basic residues" evidence="8">
    <location>
        <begin position="1"/>
        <end position="12"/>
    </location>
</feature>
<feature type="region of interest" description="Disordered" evidence="8">
    <location>
        <begin position="1"/>
        <end position="23"/>
    </location>
</feature>
<evidence type="ECO:0000313" key="11">
    <source>
        <dbReference type="Proteomes" id="UP000033647"/>
    </source>
</evidence>
<feature type="domain" description="UCH catalytic" evidence="9">
    <location>
        <begin position="36"/>
        <end position="377"/>
    </location>
</feature>
<keyword evidence="3 6" id="KW-0833">Ubl conjugation pathway</keyword>
<dbReference type="SUPFAM" id="SSF54001">
    <property type="entry name" value="Cysteine proteinases"/>
    <property type="match status" value="2"/>
</dbReference>
<feature type="active site" description="Proton donor" evidence="6">
    <location>
        <position position="313"/>
    </location>
</feature>
<gene>
    <name evidence="10" type="ORF">TI39_contig392g00006</name>
</gene>
<feature type="site" description="Transition state stabilizer" evidence="6">
    <location>
        <position position="108"/>
    </location>
</feature>
<dbReference type="GO" id="GO:0005737">
    <property type="term" value="C:cytoplasm"/>
    <property type="evidence" value="ECO:0007669"/>
    <property type="project" value="TreeGrafter"/>
</dbReference>
<evidence type="ECO:0000256" key="7">
    <source>
        <dbReference type="RuleBase" id="RU361215"/>
    </source>
</evidence>
<reference evidence="10 11" key="1">
    <citation type="submission" date="2015-03" db="EMBL/GenBank/DDBJ databases">
        <title>RNA-seq based gene annotation and comparative genomics of four Zymoseptoria species reveal species-specific pathogenicity related genes and transposable element activity.</title>
        <authorList>
            <person name="Grandaubert J."/>
            <person name="Bhattacharyya A."/>
            <person name="Stukenbrock E.H."/>
        </authorList>
    </citation>
    <scope>NUCLEOTIDE SEQUENCE [LARGE SCALE GENOMIC DNA]</scope>
    <source>
        <strain evidence="10 11">Zb18110</strain>
    </source>
</reference>
<protein>
    <recommendedName>
        <fullName evidence="7">Ubiquitin carboxyl-terminal hydrolase</fullName>
        <ecNumber evidence="7">3.4.19.12</ecNumber>
    </recommendedName>
</protein>
<organism evidence="10 11">
    <name type="scientific">Zymoseptoria brevis</name>
    <dbReference type="NCBI Taxonomy" id="1047168"/>
    <lineage>
        <taxon>Eukaryota</taxon>
        <taxon>Fungi</taxon>
        <taxon>Dikarya</taxon>
        <taxon>Ascomycota</taxon>
        <taxon>Pezizomycotina</taxon>
        <taxon>Dothideomycetes</taxon>
        <taxon>Dothideomycetidae</taxon>
        <taxon>Mycosphaerellales</taxon>
        <taxon>Mycosphaerellaceae</taxon>
        <taxon>Zymoseptoria</taxon>
    </lineage>
</organism>
<dbReference type="PANTHER" id="PTHR10589:SF29">
    <property type="entry name" value="UBIQUITIN CARBOXYL-TERMINAL HYDROLASE"/>
    <property type="match status" value="1"/>
</dbReference>
<feature type="region of interest" description="Disordered" evidence="8">
    <location>
        <begin position="195"/>
        <end position="299"/>
    </location>
</feature>
<evidence type="ECO:0000256" key="4">
    <source>
        <dbReference type="ARBA" id="ARBA00022801"/>
    </source>
</evidence>
<evidence type="ECO:0000256" key="2">
    <source>
        <dbReference type="ARBA" id="ARBA00022670"/>
    </source>
</evidence>
<dbReference type="InterPro" id="IPR001578">
    <property type="entry name" value="Peptidase_C12_UCH"/>
</dbReference>
<evidence type="ECO:0000256" key="5">
    <source>
        <dbReference type="ARBA" id="ARBA00022807"/>
    </source>
</evidence>
<dbReference type="PANTHER" id="PTHR10589">
    <property type="entry name" value="UBIQUITIN CARBOXYL-TERMINAL HYDROLASE"/>
    <property type="match status" value="1"/>
</dbReference>
<dbReference type="OrthoDB" id="1924260at2759"/>
<proteinExistence type="inferred from homology"/>
<feature type="site" description="Important for enzyme activity" evidence="6">
    <location>
        <position position="328"/>
    </location>
</feature>
<evidence type="ECO:0000256" key="1">
    <source>
        <dbReference type="ARBA" id="ARBA00000707"/>
    </source>
</evidence>
<comment type="similarity">
    <text evidence="6 7">Belongs to the peptidase C12 family.</text>
</comment>
<evidence type="ECO:0000256" key="3">
    <source>
        <dbReference type="ARBA" id="ARBA00022786"/>
    </source>
</evidence>
<feature type="compositionally biased region" description="Polar residues" evidence="8">
    <location>
        <begin position="267"/>
        <end position="280"/>
    </location>
</feature>
<keyword evidence="4 6" id="KW-0378">Hydrolase</keyword>
<sequence length="519" mass="57067">MGPKRGAKRKASKTVGEVGANSSPALVLPDRESWSGWVEVENEPEHFTIMLRQMGVEGLQAVEVLDIPYALALPRPVYGLIFLFRYRDEDMRMDGNEHESSHVWFANQVPDYACASVALLNIVNNIQDLKMGKQLSDFKAFTKEMDPLTRGDTIDNFNFVKRIHNSFASQNDFLNADAIAKEKFNKYKKKVAAAKGRETKAAKKAEKEQIAEDQTTASLTTRTRTTGKQRKQPALDLDKIAGEAPSKTSDGVSETHSDAGYDPKSKVNGTVATAASNGDSDSAPRRSGRSRKPAQHKNMVDDVIPDEDGNGHHFVAYVPVGNHVWMLDGLNHFPQDLGCFEAGVEGGTGEWMDVAATDLMIRMVKGGDDYSLMAIVADPVDQEKAKLAENVKTLRTIDTRLDILDGDWRSMDGGETKKEVVTGISETFGLSQADVNDAELPDSMKDRIARGDDLLALLQYRQDVVKKQAGIRADVLEALRASQCLDTDGIHLRHDYDNFVRSWVAALAEQGVLADLVGG</sequence>
<keyword evidence="11" id="KW-1185">Reference proteome</keyword>
<feature type="active site" description="Nucleophile" evidence="6">
    <location>
        <position position="114"/>
    </location>
</feature>
<comment type="catalytic activity">
    <reaction evidence="1 6 7">
        <text>Thiol-dependent hydrolysis of ester, thioester, amide, peptide and isopeptide bonds formed by the C-terminal Gly of ubiquitin (a 76-residue protein attached to proteins as an intracellular targeting signal).</text>
        <dbReference type="EC" id="3.4.19.12"/>
    </reaction>
</comment>
<evidence type="ECO:0000256" key="6">
    <source>
        <dbReference type="PROSITE-ProRule" id="PRU01393"/>
    </source>
</evidence>
<comment type="caution">
    <text evidence="10">The sequence shown here is derived from an EMBL/GenBank/DDBJ whole genome shotgun (WGS) entry which is preliminary data.</text>
</comment>
<keyword evidence="2 6" id="KW-0645">Protease</keyword>
<dbReference type="EMBL" id="LAFY01000384">
    <property type="protein sequence ID" value="KJX98763.1"/>
    <property type="molecule type" value="Genomic_DNA"/>
</dbReference>
<dbReference type="GO" id="GO:0006511">
    <property type="term" value="P:ubiquitin-dependent protein catabolic process"/>
    <property type="evidence" value="ECO:0007669"/>
    <property type="project" value="UniProtKB-UniRule"/>
</dbReference>
<evidence type="ECO:0000313" key="10">
    <source>
        <dbReference type="EMBL" id="KJX98763.1"/>
    </source>
</evidence>
<dbReference type="PROSITE" id="PS52048">
    <property type="entry name" value="UCH_DOMAIN"/>
    <property type="match status" value="1"/>
</dbReference>
<dbReference type="Proteomes" id="UP000033647">
    <property type="component" value="Unassembled WGS sequence"/>
</dbReference>
<keyword evidence="5 6" id="KW-0788">Thiol protease</keyword>
<evidence type="ECO:0000256" key="8">
    <source>
        <dbReference type="SAM" id="MobiDB-lite"/>
    </source>
</evidence>
<dbReference type="PRINTS" id="PR00707">
    <property type="entry name" value="UBCTHYDRLASE"/>
</dbReference>
<dbReference type="Gene3D" id="3.40.532.10">
    <property type="entry name" value="Peptidase C12, ubiquitin carboxyl-terminal hydrolase"/>
    <property type="match status" value="1"/>
</dbReference>
<dbReference type="GO" id="GO:0004843">
    <property type="term" value="F:cysteine-type deubiquitinase activity"/>
    <property type="evidence" value="ECO:0007669"/>
    <property type="project" value="UniProtKB-UniRule"/>
</dbReference>
<dbReference type="EC" id="3.4.19.12" evidence="7"/>
<dbReference type="AlphaFoldDB" id="A0A0F4GND9"/>
<feature type="compositionally biased region" description="Basic residues" evidence="8">
    <location>
        <begin position="286"/>
        <end position="295"/>
    </location>
</feature>
<dbReference type="InterPro" id="IPR036959">
    <property type="entry name" value="Peptidase_C12_UCH_sf"/>
</dbReference>
<feature type="compositionally biased region" description="Low complexity" evidence="8">
    <location>
        <begin position="215"/>
        <end position="224"/>
    </location>
</feature>
<dbReference type="Pfam" id="PF01088">
    <property type="entry name" value="Peptidase_C12"/>
    <property type="match status" value="1"/>
</dbReference>
<name>A0A0F4GND9_9PEZI</name>
<dbReference type="InterPro" id="IPR038765">
    <property type="entry name" value="Papain-like_cys_pep_sf"/>
</dbReference>
<accession>A0A0F4GND9</accession>
<feature type="compositionally biased region" description="Basic and acidic residues" evidence="8">
    <location>
        <begin position="253"/>
        <end position="265"/>
    </location>
</feature>